<dbReference type="GO" id="GO:0006508">
    <property type="term" value="P:proteolysis"/>
    <property type="evidence" value="ECO:0007669"/>
    <property type="project" value="UniProtKB-KW"/>
</dbReference>
<dbReference type="GO" id="GO:0008234">
    <property type="term" value="F:cysteine-type peptidase activity"/>
    <property type="evidence" value="ECO:0007669"/>
    <property type="project" value="InterPro"/>
</dbReference>
<feature type="region of interest" description="Disordered" evidence="4">
    <location>
        <begin position="591"/>
        <end position="614"/>
    </location>
</feature>
<feature type="compositionally biased region" description="Basic residues" evidence="4">
    <location>
        <begin position="387"/>
        <end position="397"/>
    </location>
</feature>
<evidence type="ECO:0000313" key="7">
    <source>
        <dbReference type="Proteomes" id="UP000595140"/>
    </source>
</evidence>
<comment type="similarity">
    <text evidence="1">Belongs to the peptidase C48 family.</text>
</comment>
<sequence length="1032" mass="115563">MSARKTAMTTGGAFDDNDEIVGEEGSEITVKCVSGKEYLRLCREDILASKTNVKANCYCNVLSGVEKLRRTLSESEFEDLVKTPFGHLVDVGNLKWVNGQLLILLALNYVEPMEPDSNAISFHIRDRVVSFKKTDFALITGFKFGCPTEQEKEYTGTSDISKRYFGGRSVVTRDEVRLVLEGLRDNKRKREMDGVKIGFLYLLGSHIVGNQPSMKLPPLYLHLVDDLSRLNAYPWGDEIWDLLVEDMAKCSLTLRTSKKDRFTFPGFLMALQIWAFETFPGLVKREVCEMIESRRHQWPRALRWAAPTLTNHIVLEEVIFSNDNFEWIGMKATALEIGKENEQMPGVLEARPVMSIVDKKRGGVLAEGNITFHWGVASDNGGEARSTKHVGKKRKPNVRNPSQAKKGKKRKSGNKGDDKASSGVNEQLLEKVTKLEEMVAGLVAANVLDRKLLVSLRGKVKGMQRAHERHAVLVAKCLKKFGLLRRRNKGSKKSRQHAEDGPSFDLGIDHGGNEDSMADQEEGSEDNVNLGGSDYEIENPTQLNDLDDTINSVDTQILLERRAVMVRNIVRENQGGVGDFNAEETVENDVEKHSSEDMGPGGSDMPIADLGEEKGVDDNRGSVEGNGMGLNLECYGVTSTQLRELCDGVDFDDCPMGELEVAKADMAVNESHIENTNEEEIHCTQLVEHNPGGHGDAYARPKRKLKSPERFTFSDKKAGEQRKRAKRRAGVIGNRPVCDELCLGPFTVEPMDPPEVGVLERVHSFMNKGLLKKPKNLGRRYTATDEKLSADAIMALDSEEDSLSKTWYYNLYFPDGCLSNLHMSVAFYFLRKKAVDCDLEQKFATTSPTFVELVCVLYERVLKREITDTDAAQNTDILNTIKGNNMEYGRAWSEADFVYIPLHTGSEWVLLVVDIRGKLIRVYDTNVYKGGFLKKLHPFLPSLQVFLPVLMDKLGVYKDITDSEESHAAFQVEPILNCPQKRDGPSSGIFVIKMAELLMMGREVIEIEPGQVNTFRKKITADLLMYATCQGL</sequence>
<dbReference type="OrthoDB" id="5065855at2759"/>
<evidence type="ECO:0000256" key="3">
    <source>
        <dbReference type="ARBA" id="ARBA00022801"/>
    </source>
</evidence>
<protein>
    <recommendedName>
        <fullName evidence="5">Ubiquitin-like protease family profile domain-containing protein</fullName>
    </recommendedName>
</protein>
<dbReference type="PANTHER" id="PTHR48449">
    <property type="entry name" value="DUF1985 DOMAIN-CONTAINING PROTEIN"/>
    <property type="match status" value="1"/>
</dbReference>
<dbReference type="Pfam" id="PF02902">
    <property type="entry name" value="Peptidase_C48"/>
    <property type="match status" value="1"/>
</dbReference>
<feature type="region of interest" description="Disordered" evidence="4">
    <location>
        <begin position="377"/>
        <end position="424"/>
    </location>
</feature>
<evidence type="ECO:0000256" key="1">
    <source>
        <dbReference type="ARBA" id="ARBA00005234"/>
    </source>
</evidence>
<proteinExistence type="inferred from homology"/>
<dbReference type="AlphaFoldDB" id="A0A484M5L8"/>
<reference evidence="6 7" key="1">
    <citation type="submission" date="2018-04" db="EMBL/GenBank/DDBJ databases">
        <authorList>
            <person name="Vogel A."/>
        </authorList>
    </citation>
    <scope>NUCLEOTIDE SEQUENCE [LARGE SCALE GENOMIC DNA]</scope>
</reference>
<dbReference type="EMBL" id="OOIL02002698">
    <property type="protein sequence ID" value="VFQ84130.1"/>
    <property type="molecule type" value="Genomic_DNA"/>
</dbReference>
<dbReference type="Gene3D" id="3.40.395.10">
    <property type="entry name" value="Adenoviral Proteinase, Chain A"/>
    <property type="match status" value="1"/>
</dbReference>
<evidence type="ECO:0000313" key="6">
    <source>
        <dbReference type="EMBL" id="VFQ84130.1"/>
    </source>
</evidence>
<dbReference type="InterPro" id="IPR038765">
    <property type="entry name" value="Papain-like_cys_pep_sf"/>
</dbReference>
<keyword evidence="2" id="KW-0645">Protease</keyword>
<dbReference type="InterPro" id="IPR003653">
    <property type="entry name" value="Peptidase_C48_C"/>
</dbReference>
<organism evidence="6 7">
    <name type="scientific">Cuscuta campestris</name>
    <dbReference type="NCBI Taxonomy" id="132261"/>
    <lineage>
        <taxon>Eukaryota</taxon>
        <taxon>Viridiplantae</taxon>
        <taxon>Streptophyta</taxon>
        <taxon>Embryophyta</taxon>
        <taxon>Tracheophyta</taxon>
        <taxon>Spermatophyta</taxon>
        <taxon>Magnoliopsida</taxon>
        <taxon>eudicotyledons</taxon>
        <taxon>Gunneridae</taxon>
        <taxon>Pentapetalae</taxon>
        <taxon>asterids</taxon>
        <taxon>lamiids</taxon>
        <taxon>Solanales</taxon>
        <taxon>Convolvulaceae</taxon>
        <taxon>Cuscuteae</taxon>
        <taxon>Cuscuta</taxon>
        <taxon>Cuscuta subgen. Grammica</taxon>
        <taxon>Cuscuta sect. Cleistogrammica</taxon>
    </lineage>
</organism>
<accession>A0A484M5L8</accession>
<feature type="domain" description="Ubiquitin-like protease family profile" evidence="5">
    <location>
        <begin position="793"/>
        <end position="998"/>
    </location>
</feature>
<name>A0A484M5L8_9ASTE</name>
<dbReference type="Pfam" id="PF09331">
    <property type="entry name" value="DUF1985"/>
    <property type="match status" value="1"/>
</dbReference>
<evidence type="ECO:0000256" key="4">
    <source>
        <dbReference type="SAM" id="MobiDB-lite"/>
    </source>
</evidence>
<evidence type="ECO:0000256" key="2">
    <source>
        <dbReference type="ARBA" id="ARBA00022670"/>
    </source>
</evidence>
<keyword evidence="7" id="KW-1185">Reference proteome</keyword>
<gene>
    <name evidence="6" type="ORF">CCAM_LOCUS25906</name>
</gene>
<dbReference type="PANTHER" id="PTHR48449:SF1">
    <property type="entry name" value="DUF1985 DOMAIN-CONTAINING PROTEIN"/>
    <property type="match status" value="1"/>
</dbReference>
<dbReference type="Proteomes" id="UP000595140">
    <property type="component" value="Unassembled WGS sequence"/>
</dbReference>
<evidence type="ECO:0000259" key="5">
    <source>
        <dbReference type="PROSITE" id="PS50600"/>
    </source>
</evidence>
<feature type="compositionally biased region" description="Acidic residues" evidence="4">
    <location>
        <begin position="516"/>
        <end position="525"/>
    </location>
</feature>
<keyword evidence="3" id="KW-0378">Hydrolase</keyword>
<dbReference type="PROSITE" id="PS50600">
    <property type="entry name" value="ULP_PROTEASE"/>
    <property type="match status" value="1"/>
</dbReference>
<dbReference type="SUPFAM" id="SSF54001">
    <property type="entry name" value="Cysteine proteinases"/>
    <property type="match status" value="1"/>
</dbReference>
<dbReference type="InterPro" id="IPR015410">
    <property type="entry name" value="DUF1985"/>
</dbReference>
<feature type="region of interest" description="Disordered" evidence="4">
    <location>
        <begin position="488"/>
        <end position="534"/>
    </location>
</feature>